<dbReference type="PANTHER" id="PTHR11364">
    <property type="entry name" value="THIOSULFATE SULFERTANSFERASE"/>
    <property type="match status" value="1"/>
</dbReference>
<dbReference type="PROSITE" id="PS50206">
    <property type="entry name" value="RHODANESE_3"/>
    <property type="match status" value="2"/>
</dbReference>
<dbReference type="SMART" id="SM00450">
    <property type="entry name" value="RHOD"/>
    <property type="match status" value="2"/>
</dbReference>
<proteinExistence type="predicted"/>
<dbReference type="EMBL" id="BSOH01000005">
    <property type="protein sequence ID" value="GLR16387.1"/>
    <property type="molecule type" value="Genomic_DNA"/>
</dbReference>
<dbReference type="CDD" id="cd01448">
    <property type="entry name" value="TST_Repeat_1"/>
    <property type="match status" value="1"/>
</dbReference>
<dbReference type="CDD" id="cd01449">
    <property type="entry name" value="TST_Repeat_2"/>
    <property type="match status" value="1"/>
</dbReference>
<name>A0AA37SNK1_9BACT</name>
<dbReference type="InterPro" id="IPR045078">
    <property type="entry name" value="TST/MPST-like"/>
</dbReference>
<dbReference type="Pfam" id="PF00581">
    <property type="entry name" value="Rhodanese"/>
    <property type="match status" value="2"/>
</dbReference>
<dbReference type="InterPro" id="IPR001763">
    <property type="entry name" value="Rhodanese-like_dom"/>
</dbReference>
<gene>
    <name evidence="4" type="ORF">GCM10007940_10020</name>
</gene>
<dbReference type="FunFam" id="3.40.250.10:FF:000001">
    <property type="entry name" value="Sulfurtransferase"/>
    <property type="match status" value="1"/>
</dbReference>
<dbReference type="PANTHER" id="PTHR11364:SF27">
    <property type="entry name" value="SULFURTRANSFERASE"/>
    <property type="match status" value="1"/>
</dbReference>
<keyword evidence="1" id="KW-0808">Transferase</keyword>
<protein>
    <submittedName>
        <fullName evidence="4">Sulfurtransferase</fullName>
    </submittedName>
</protein>
<sequence length="263" mass="29528">MIKSVDWLHAHLNDENIIILDASLKAKKERVCQIPNARYFDLPGKFSDISSQFPNTMPSASQFEKEARALGINNDSTIIIYDNMGVYSAPRVWYMFKSMGHQDVHVLDGGLPAWEDRQFTTEDLSNEKYESGDFTAKFNEDSIKSTFDILQNIDSRKSQLIDARSEGRFNGTAPEPRAELKSGSIPGSVNIPFSRVLENGKYKSKSELEQIFNPEKPMIFTCGSGLTACILLLAAEIAHDHPKSVYDGSWTEWALTHNLVTNS</sequence>
<reference evidence="4" key="2">
    <citation type="submission" date="2023-01" db="EMBL/GenBank/DDBJ databases">
        <title>Draft genome sequence of Portibacter lacus strain NBRC 108769.</title>
        <authorList>
            <person name="Sun Q."/>
            <person name="Mori K."/>
        </authorList>
    </citation>
    <scope>NUCLEOTIDE SEQUENCE</scope>
    <source>
        <strain evidence="4">NBRC 108769</strain>
    </source>
</reference>
<keyword evidence="2" id="KW-0677">Repeat</keyword>
<dbReference type="GO" id="GO:0004792">
    <property type="term" value="F:thiosulfate-cyanide sulfurtransferase activity"/>
    <property type="evidence" value="ECO:0007669"/>
    <property type="project" value="TreeGrafter"/>
</dbReference>
<evidence type="ECO:0000259" key="3">
    <source>
        <dbReference type="PROSITE" id="PS50206"/>
    </source>
</evidence>
<reference evidence="4" key="1">
    <citation type="journal article" date="2014" name="Int. J. Syst. Evol. Microbiol.">
        <title>Complete genome sequence of Corynebacterium casei LMG S-19264T (=DSM 44701T), isolated from a smear-ripened cheese.</title>
        <authorList>
            <consortium name="US DOE Joint Genome Institute (JGI-PGF)"/>
            <person name="Walter F."/>
            <person name="Albersmeier A."/>
            <person name="Kalinowski J."/>
            <person name="Ruckert C."/>
        </authorList>
    </citation>
    <scope>NUCLEOTIDE SEQUENCE</scope>
    <source>
        <strain evidence="4">NBRC 108769</strain>
    </source>
</reference>
<organism evidence="4 5">
    <name type="scientific">Portibacter lacus</name>
    <dbReference type="NCBI Taxonomy" id="1099794"/>
    <lineage>
        <taxon>Bacteria</taxon>
        <taxon>Pseudomonadati</taxon>
        <taxon>Bacteroidota</taxon>
        <taxon>Saprospiria</taxon>
        <taxon>Saprospirales</taxon>
        <taxon>Haliscomenobacteraceae</taxon>
        <taxon>Portibacter</taxon>
    </lineage>
</organism>
<evidence type="ECO:0000256" key="2">
    <source>
        <dbReference type="ARBA" id="ARBA00022737"/>
    </source>
</evidence>
<dbReference type="Proteomes" id="UP001156666">
    <property type="component" value="Unassembled WGS sequence"/>
</dbReference>
<keyword evidence="5" id="KW-1185">Reference proteome</keyword>
<accession>A0AA37SNK1</accession>
<dbReference type="RefSeq" id="WP_235293193.1">
    <property type="nucleotide sequence ID" value="NZ_BSOH01000005.1"/>
</dbReference>
<dbReference type="AlphaFoldDB" id="A0AA37SNK1"/>
<feature type="domain" description="Rhodanese" evidence="3">
    <location>
        <begin position="13"/>
        <end position="123"/>
    </location>
</feature>
<evidence type="ECO:0000313" key="4">
    <source>
        <dbReference type="EMBL" id="GLR16387.1"/>
    </source>
</evidence>
<dbReference type="Gene3D" id="3.40.250.10">
    <property type="entry name" value="Rhodanese-like domain"/>
    <property type="match status" value="2"/>
</dbReference>
<dbReference type="InterPro" id="IPR036873">
    <property type="entry name" value="Rhodanese-like_dom_sf"/>
</dbReference>
<comment type="caution">
    <text evidence="4">The sequence shown here is derived from an EMBL/GenBank/DDBJ whole genome shotgun (WGS) entry which is preliminary data.</text>
</comment>
<evidence type="ECO:0000256" key="1">
    <source>
        <dbReference type="ARBA" id="ARBA00022679"/>
    </source>
</evidence>
<dbReference type="SUPFAM" id="SSF52821">
    <property type="entry name" value="Rhodanese/Cell cycle control phosphatase"/>
    <property type="match status" value="2"/>
</dbReference>
<evidence type="ECO:0000313" key="5">
    <source>
        <dbReference type="Proteomes" id="UP001156666"/>
    </source>
</evidence>
<feature type="domain" description="Rhodanese" evidence="3">
    <location>
        <begin position="154"/>
        <end position="262"/>
    </location>
</feature>